<dbReference type="EMBL" id="CP089984">
    <property type="protein sequence ID" value="WXB10912.1"/>
    <property type="molecule type" value="Genomic_DNA"/>
</dbReference>
<feature type="region of interest" description="Disordered" evidence="1">
    <location>
        <begin position="168"/>
        <end position="225"/>
    </location>
</feature>
<organism evidence="4 5">
    <name type="scientific">Pendulispora albinea</name>
    <dbReference type="NCBI Taxonomy" id="2741071"/>
    <lineage>
        <taxon>Bacteria</taxon>
        <taxon>Pseudomonadati</taxon>
        <taxon>Myxococcota</taxon>
        <taxon>Myxococcia</taxon>
        <taxon>Myxococcales</taxon>
        <taxon>Sorangiineae</taxon>
        <taxon>Pendulisporaceae</taxon>
        <taxon>Pendulispora</taxon>
    </lineage>
</organism>
<feature type="compositionally biased region" description="Low complexity" evidence="1">
    <location>
        <begin position="201"/>
        <end position="213"/>
    </location>
</feature>
<feature type="signal peptide" evidence="3">
    <location>
        <begin position="1"/>
        <end position="30"/>
    </location>
</feature>
<keyword evidence="2" id="KW-0812">Transmembrane</keyword>
<protein>
    <recommendedName>
        <fullName evidence="6">PEGA domain-containing protein</fullName>
    </recommendedName>
</protein>
<keyword evidence="2" id="KW-1133">Transmembrane helix</keyword>
<gene>
    <name evidence="4" type="ORF">LZC94_23865</name>
</gene>
<keyword evidence="5" id="KW-1185">Reference proteome</keyword>
<feature type="transmembrane region" description="Helical" evidence="2">
    <location>
        <begin position="285"/>
        <end position="307"/>
    </location>
</feature>
<evidence type="ECO:0000256" key="3">
    <source>
        <dbReference type="SAM" id="SignalP"/>
    </source>
</evidence>
<proteinExistence type="predicted"/>
<name>A0ABZ2LIY2_9BACT</name>
<feature type="compositionally biased region" description="Basic and acidic residues" evidence="1">
    <location>
        <begin position="214"/>
        <end position="225"/>
    </location>
</feature>
<keyword evidence="3" id="KW-0732">Signal</keyword>
<dbReference type="RefSeq" id="WP_394820528.1">
    <property type="nucleotide sequence ID" value="NZ_CP089984.1"/>
</dbReference>
<feature type="transmembrane region" description="Helical" evidence="2">
    <location>
        <begin position="230"/>
        <end position="250"/>
    </location>
</feature>
<reference evidence="4 5" key="1">
    <citation type="submission" date="2021-12" db="EMBL/GenBank/DDBJ databases">
        <title>Discovery of the Pendulisporaceae a myxobacterial family with distinct sporulation behavior and unique specialized metabolism.</title>
        <authorList>
            <person name="Garcia R."/>
            <person name="Popoff A."/>
            <person name="Bader C.D."/>
            <person name="Loehr J."/>
            <person name="Walesch S."/>
            <person name="Walt C."/>
            <person name="Boldt J."/>
            <person name="Bunk B."/>
            <person name="Haeckl F.J.F.P.J."/>
            <person name="Gunesch A.P."/>
            <person name="Birkelbach J."/>
            <person name="Nuebel U."/>
            <person name="Pietschmann T."/>
            <person name="Bach T."/>
            <person name="Mueller R."/>
        </authorList>
    </citation>
    <scope>NUCLEOTIDE SEQUENCE [LARGE SCALE GENOMIC DNA]</scope>
    <source>
        <strain evidence="4 5">MSr11954</strain>
    </source>
</reference>
<keyword evidence="2" id="KW-0472">Membrane</keyword>
<dbReference type="Proteomes" id="UP001370348">
    <property type="component" value="Chromosome"/>
</dbReference>
<evidence type="ECO:0008006" key="6">
    <source>
        <dbReference type="Google" id="ProtNLM"/>
    </source>
</evidence>
<sequence>MRGLKKFVLLRVSCVAALGVLLGGARVAHAEDKAGAAALFAEAGKLVDAGQAKSACPKYEESLRLYESSNTRYFLADCYERVGRMASAWALFLEVAAKVSDDPAKVAKARERAAAVQPKVSHLIVTVEASGGPGLEVKRDGTLLGQGQWGVPMPIDAGAHVLEARAPGKKPWSSEVQVPPNGAKVKLSVPPLEDAPASDTAPASLSAKAAASPEEPRAREAAPDSGRRTLAIAVGSAGIVAMGVGTVLAFTAKSKYDEAAPFCNGDRCEQRGVDLRDGAVGRATLATVVFGVGVAGAVAGGVLWFTAPKVPKHTAFGVTPQGVMVRGTF</sequence>
<accession>A0ABZ2LIY2</accession>
<evidence type="ECO:0000313" key="5">
    <source>
        <dbReference type="Proteomes" id="UP001370348"/>
    </source>
</evidence>
<feature type="chain" id="PRO_5045545770" description="PEGA domain-containing protein" evidence="3">
    <location>
        <begin position="31"/>
        <end position="329"/>
    </location>
</feature>
<evidence type="ECO:0000313" key="4">
    <source>
        <dbReference type="EMBL" id="WXB10912.1"/>
    </source>
</evidence>
<evidence type="ECO:0000256" key="1">
    <source>
        <dbReference type="SAM" id="MobiDB-lite"/>
    </source>
</evidence>
<evidence type="ECO:0000256" key="2">
    <source>
        <dbReference type="SAM" id="Phobius"/>
    </source>
</evidence>